<dbReference type="OMA" id="KMAPHGP"/>
<feature type="signal peptide" evidence="2">
    <location>
        <begin position="1"/>
        <end position="27"/>
    </location>
</feature>
<dbReference type="Proteomes" id="UP000018468">
    <property type="component" value="Linkage group LG1"/>
</dbReference>
<dbReference type="HOGENOM" id="CLU_086391_0_0_1"/>
<keyword evidence="1" id="KW-0472">Membrane</keyword>
<dbReference type="AlphaFoldDB" id="W5NJ64"/>
<sequence>MGKGARRVFLVGIIVLLFPICAVPGNSQTVYKVCSRCEGDLRNGTAVGDLCRSNSSLEREGRCCLQKQALPSPIIGLDLWNCSLTQVEDLHEASAAVIIDLSDNPLMNISESAFQGFTSLRYLALPSNLECPGGNTSWEHVELIGETVMCEGQKNACNGTEVVSWFCPENSLCKPDGPGLIQCNCAENFHGYKCLREGMFPMLKVFGILGVATVLVSAVLWFTQRRKAKSF</sequence>
<dbReference type="InterPro" id="IPR042350">
    <property type="entry name" value="ATRAID"/>
</dbReference>
<dbReference type="Gene3D" id="3.80.10.10">
    <property type="entry name" value="Ribonuclease Inhibitor"/>
    <property type="match status" value="1"/>
</dbReference>
<dbReference type="CTD" id="51374"/>
<dbReference type="KEGG" id="loc:102698524"/>
<keyword evidence="1" id="KW-1133">Transmembrane helix</keyword>
<dbReference type="Ensembl" id="ENSLOCT00000020709.1">
    <property type="protein sequence ID" value="ENSLOCP00000020673.1"/>
    <property type="gene ID" value="ENSLOCG00000016731.1"/>
</dbReference>
<reference evidence="5" key="1">
    <citation type="submission" date="2011-12" db="EMBL/GenBank/DDBJ databases">
        <title>The Draft Genome of Lepisosteus oculatus.</title>
        <authorList>
            <consortium name="The Broad Institute Genome Assembly &amp; Analysis Group"/>
            <consortium name="Computational R&amp;D Group"/>
            <consortium name="and Sequencing Platform"/>
            <person name="Di Palma F."/>
            <person name="Alfoldi J."/>
            <person name="Johnson J."/>
            <person name="Berlin A."/>
            <person name="Gnerre S."/>
            <person name="Jaffe D."/>
            <person name="MacCallum I."/>
            <person name="Young S."/>
            <person name="Walker B.J."/>
            <person name="Lander E.S."/>
            <person name="Lindblad-Toh K."/>
        </authorList>
    </citation>
    <scope>NUCLEOTIDE SEQUENCE [LARGE SCALE GENOMIC DNA]</scope>
</reference>
<reference evidence="4" key="3">
    <citation type="submission" date="2025-09" db="UniProtKB">
        <authorList>
            <consortium name="Ensembl"/>
        </authorList>
    </citation>
    <scope>IDENTIFICATION</scope>
</reference>
<dbReference type="PANTHER" id="PTHR15926:SF1">
    <property type="entry name" value="ALL-TRANS RETINOIC ACID-INDUCED DIFFERENTIATION FACTOR"/>
    <property type="match status" value="1"/>
</dbReference>
<dbReference type="eggNOG" id="ENOG502S1YR">
    <property type="taxonomic scope" value="Eukaryota"/>
</dbReference>
<evidence type="ECO:0000256" key="1">
    <source>
        <dbReference type="SAM" id="Phobius"/>
    </source>
</evidence>
<organism evidence="4 5">
    <name type="scientific">Lepisosteus oculatus</name>
    <name type="common">Spotted gar</name>
    <dbReference type="NCBI Taxonomy" id="7918"/>
    <lineage>
        <taxon>Eukaryota</taxon>
        <taxon>Metazoa</taxon>
        <taxon>Chordata</taxon>
        <taxon>Craniata</taxon>
        <taxon>Vertebrata</taxon>
        <taxon>Euteleostomi</taxon>
        <taxon>Actinopterygii</taxon>
        <taxon>Neopterygii</taxon>
        <taxon>Holostei</taxon>
        <taxon>Semionotiformes</taxon>
        <taxon>Lepisosteidae</taxon>
        <taxon>Lepisosteus</taxon>
    </lineage>
</organism>
<protein>
    <submittedName>
        <fullName evidence="4">All-trans retinoic acid induced differentiation factor</fullName>
    </submittedName>
</protein>
<reference evidence="4" key="2">
    <citation type="submission" date="2025-08" db="UniProtKB">
        <authorList>
            <consortium name="Ensembl"/>
        </authorList>
    </citation>
    <scope>IDENTIFICATION</scope>
</reference>
<proteinExistence type="predicted"/>
<dbReference type="PANTHER" id="PTHR15926">
    <property type="entry name" value="ALL-TRANS RETINOIC ACID-INDUCED DIFFERENTIATION FACTOR"/>
    <property type="match status" value="1"/>
</dbReference>
<dbReference type="STRING" id="7918.ENSLOCP00000020673"/>
<dbReference type="GeneTree" id="ENSGT00390000017252"/>
<dbReference type="SUPFAM" id="SSF52058">
    <property type="entry name" value="L domain-like"/>
    <property type="match status" value="1"/>
</dbReference>
<dbReference type="EMBL" id="AHAT01033793">
    <property type="status" value="NOT_ANNOTATED_CDS"/>
    <property type="molecule type" value="Genomic_DNA"/>
</dbReference>
<evidence type="ECO:0000313" key="4">
    <source>
        <dbReference type="Ensembl" id="ENSLOCP00000020673.1"/>
    </source>
</evidence>
<keyword evidence="1" id="KW-0812">Transmembrane</keyword>
<keyword evidence="5" id="KW-1185">Reference proteome</keyword>
<name>W5NJ64_LEPOC</name>
<dbReference type="OrthoDB" id="9989713at2759"/>
<dbReference type="FunCoup" id="W5NJ64">
    <property type="interactions" value="536"/>
</dbReference>
<dbReference type="GeneID" id="102698524"/>
<keyword evidence="2" id="KW-0732">Signal</keyword>
<evidence type="ECO:0000313" key="5">
    <source>
        <dbReference type="Proteomes" id="UP000018468"/>
    </source>
</evidence>
<dbReference type="Bgee" id="ENSLOCG00000016731">
    <property type="expression patterns" value="Expressed in ovary and 13 other cell types or tissues"/>
</dbReference>
<dbReference type="InterPro" id="IPR000742">
    <property type="entry name" value="EGF"/>
</dbReference>
<dbReference type="InterPro" id="IPR032675">
    <property type="entry name" value="LRR_dom_sf"/>
</dbReference>
<feature type="transmembrane region" description="Helical" evidence="1">
    <location>
        <begin position="202"/>
        <end position="222"/>
    </location>
</feature>
<dbReference type="InParanoid" id="W5NJ64"/>
<feature type="chain" id="PRO_5004869822" evidence="2">
    <location>
        <begin position="28"/>
        <end position="231"/>
    </location>
</feature>
<evidence type="ECO:0000259" key="3">
    <source>
        <dbReference type="PROSITE" id="PS00022"/>
    </source>
</evidence>
<evidence type="ECO:0000256" key="2">
    <source>
        <dbReference type="SAM" id="SignalP"/>
    </source>
</evidence>
<feature type="domain" description="EGF-like" evidence="3">
    <location>
        <begin position="183"/>
        <end position="194"/>
    </location>
</feature>
<dbReference type="GO" id="GO:0045669">
    <property type="term" value="P:positive regulation of osteoblast differentiation"/>
    <property type="evidence" value="ECO:0000318"/>
    <property type="project" value="GO_Central"/>
</dbReference>
<accession>W5NJ64</accession>
<dbReference type="PROSITE" id="PS00022">
    <property type="entry name" value="EGF_1"/>
    <property type="match status" value="1"/>
</dbReference>